<gene>
    <name evidence="2" type="ORF">PoB_004957700</name>
</gene>
<protein>
    <submittedName>
        <fullName evidence="2">Uncharacterized protein</fullName>
    </submittedName>
</protein>
<keyword evidence="3" id="KW-1185">Reference proteome</keyword>
<evidence type="ECO:0000256" key="1">
    <source>
        <dbReference type="SAM" id="MobiDB-lite"/>
    </source>
</evidence>
<dbReference type="Proteomes" id="UP000735302">
    <property type="component" value="Unassembled WGS sequence"/>
</dbReference>
<proteinExistence type="predicted"/>
<comment type="caution">
    <text evidence="2">The sequence shown here is derived from an EMBL/GenBank/DDBJ whole genome shotgun (WGS) entry which is preliminary data.</text>
</comment>
<evidence type="ECO:0000313" key="3">
    <source>
        <dbReference type="Proteomes" id="UP000735302"/>
    </source>
</evidence>
<reference evidence="2 3" key="1">
    <citation type="journal article" date="2021" name="Elife">
        <title>Chloroplast acquisition without the gene transfer in kleptoplastic sea slugs, Plakobranchus ocellatus.</title>
        <authorList>
            <person name="Maeda T."/>
            <person name="Takahashi S."/>
            <person name="Yoshida T."/>
            <person name="Shimamura S."/>
            <person name="Takaki Y."/>
            <person name="Nagai Y."/>
            <person name="Toyoda A."/>
            <person name="Suzuki Y."/>
            <person name="Arimoto A."/>
            <person name="Ishii H."/>
            <person name="Satoh N."/>
            <person name="Nishiyama T."/>
            <person name="Hasebe M."/>
            <person name="Maruyama T."/>
            <person name="Minagawa J."/>
            <person name="Obokata J."/>
            <person name="Shigenobu S."/>
        </authorList>
    </citation>
    <scope>NUCLEOTIDE SEQUENCE [LARGE SCALE GENOMIC DNA]</scope>
</reference>
<feature type="compositionally biased region" description="Basic and acidic residues" evidence="1">
    <location>
        <begin position="17"/>
        <end position="32"/>
    </location>
</feature>
<feature type="region of interest" description="Disordered" evidence="1">
    <location>
        <begin position="1"/>
        <end position="42"/>
    </location>
</feature>
<sequence length="109" mass="11870">MAVKAKGLQTSTTGIVRNEKLPARSKVEKMEDLPSIGQSATRVSPRRCFTNHPLFSAAPAGSSRLSQPVFSAGLRFIICRRISIERNRLSKTRVSSIEVDTKSASVALL</sequence>
<accession>A0AAV4BVI4</accession>
<evidence type="ECO:0000313" key="2">
    <source>
        <dbReference type="EMBL" id="GFO23072.1"/>
    </source>
</evidence>
<dbReference type="EMBL" id="BLXT01005500">
    <property type="protein sequence ID" value="GFO23072.1"/>
    <property type="molecule type" value="Genomic_DNA"/>
</dbReference>
<name>A0AAV4BVI4_9GAST</name>
<organism evidence="2 3">
    <name type="scientific">Plakobranchus ocellatus</name>
    <dbReference type="NCBI Taxonomy" id="259542"/>
    <lineage>
        <taxon>Eukaryota</taxon>
        <taxon>Metazoa</taxon>
        <taxon>Spiralia</taxon>
        <taxon>Lophotrochozoa</taxon>
        <taxon>Mollusca</taxon>
        <taxon>Gastropoda</taxon>
        <taxon>Heterobranchia</taxon>
        <taxon>Euthyneura</taxon>
        <taxon>Panpulmonata</taxon>
        <taxon>Sacoglossa</taxon>
        <taxon>Placobranchoidea</taxon>
        <taxon>Plakobranchidae</taxon>
        <taxon>Plakobranchus</taxon>
    </lineage>
</organism>
<dbReference type="AlphaFoldDB" id="A0AAV4BVI4"/>